<evidence type="ECO:0000313" key="1">
    <source>
        <dbReference type="EMBL" id="ENX08401.1"/>
    </source>
</evidence>
<dbReference type="SUPFAM" id="SSF52540">
    <property type="entry name" value="P-loop containing nucleoside triphosphate hydrolases"/>
    <property type="match status" value="1"/>
</dbReference>
<dbReference type="AlphaFoldDB" id="N9NS90"/>
<comment type="caution">
    <text evidence="1">The sequence shown here is derived from an EMBL/GenBank/DDBJ whole genome shotgun (WGS) entry which is preliminary data.</text>
</comment>
<gene>
    <name evidence="1" type="ORF">F897_02162</name>
</gene>
<dbReference type="PATRIC" id="fig|1217693.3.peg.2090"/>
<name>N9NS90_9GAMM</name>
<dbReference type="RefSeq" id="WP_005235751.1">
    <property type="nucleotide sequence ID" value="NZ_CP083658.1"/>
</dbReference>
<dbReference type="STRING" id="70346.F897_02162"/>
<reference evidence="1 2" key="1">
    <citation type="submission" date="2013-02" db="EMBL/GenBank/DDBJ databases">
        <title>The Genome Sequence of Acinetobacter sp. NIPH 2171.</title>
        <authorList>
            <consortium name="The Broad Institute Genome Sequencing Platform"/>
            <consortium name="The Broad Institute Genome Sequencing Center for Infectious Disease"/>
            <person name="Cerqueira G."/>
            <person name="Feldgarden M."/>
            <person name="Courvalin P."/>
            <person name="Perichon B."/>
            <person name="Grillot-Courvalin C."/>
            <person name="Clermont D."/>
            <person name="Rocha E."/>
            <person name="Yoon E.-J."/>
            <person name="Nemec A."/>
            <person name="Walker B."/>
            <person name="Young S.K."/>
            <person name="Zeng Q."/>
            <person name="Gargeya S."/>
            <person name="Fitzgerald M."/>
            <person name="Haas B."/>
            <person name="Abouelleil A."/>
            <person name="Alvarado L."/>
            <person name="Arachchi H.M."/>
            <person name="Berlin A.M."/>
            <person name="Chapman S.B."/>
            <person name="Dewar J."/>
            <person name="Goldberg J."/>
            <person name="Griggs A."/>
            <person name="Gujja S."/>
            <person name="Hansen M."/>
            <person name="Howarth C."/>
            <person name="Imamovic A."/>
            <person name="Larimer J."/>
            <person name="McCowan C."/>
            <person name="Murphy C."/>
            <person name="Neiman D."/>
            <person name="Pearson M."/>
            <person name="Priest M."/>
            <person name="Roberts A."/>
            <person name="Saif S."/>
            <person name="Shea T."/>
            <person name="Sisk P."/>
            <person name="Sykes S."/>
            <person name="Wortman J."/>
            <person name="Nusbaum C."/>
            <person name="Birren B."/>
        </authorList>
    </citation>
    <scope>NUCLEOTIDE SEQUENCE [LARGE SCALE GENOMIC DNA]</scope>
    <source>
        <strain evidence="1 2">NIPH 2171</strain>
    </source>
</reference>
<dbReference type="Proteomes" id="UP000013101">
    <property type="component" value="Unassembled WGS sequence"/>
</dbReference>
<organism evidence="1 2">
    <name type="scientific">Acinetobacter variabilis</name>
    <dbReference type="NCBI Taxonomy" id="70346"/>
    <lineage>
        <taxon>Bacteria</taxon>
        <taxon>Pseudomonadati</taxon>
        <taxon>Pseudomonadota</taxon>
        <taxon>Gammaproteobacteria</taxon>
        <taxon>Moraxellales</taxon>
        <taxon>Moraxellaceae</taxon>
        <taxon>Acinetobacter</taxon>
    </lineage>
</organism>
<dbReference type="HOGENOM" id="CLU_267439_0_0_6"/>
<accession>N9NS90</accession>
<sequence length="1095" mass="127764">MNETNSALANITDAGLFERLASDVLRFAEPEIYKSISHQGMNPQGKTIKAPLDNVGWCYVNGETKVVAVAHTTTSRNDLETKWLRDLDTVTPRIKGGKPTGSDGDLVKTIKELVKIRQKNPHLLARLALMCNSDEPQDIRIKAHQLASQHNIELEIWSNSRISSFLDIDPNGQTIRHKYFGVLPTVLSYEEILRIGNLSTVHLNFNTELFVERDDIKFQNLNLVIGTSGSGKTTLCTNYILKKLHKGCPVLVLREESIQSSLNLDEAIEKELKRYSDRLMQGCGRNMLDLCSLDNPLTILIEDINATNNTEQLIEKIALWSSKEKRINILCPIWYQKLSTLSFKLKEELSKNGFSYIYVDNYSDEQALEALQKRTRLNNKNIDDLTLIQIAKNLGNDPLLLDLITNHTEVSKKDHILEDFIKNTLEQIAYQNDKFIDDLEKTLFKSISYFILNKTNRVNRSHLSDFLNREEKSDIINILADGRIIRLDEQSNIIFRHDKIKFFLMAQSIQKFLEKDEYLEILTDPYFSETLGLSCYLSSLDIERLELLTQHNFLIGIYAYYYAVKNNSDYSNSCVTSISNWLIDKDNHKLSKSTLRFKSLTVLNELVHNSIPDLLKLYPKQDHQHIYYECGFKNGNLADGIQWIRFFRFEVNYLQISLVIDFVVKKYKNEFKNTLFELLKDKKTKVSVLHSLFIIIGYIGDAEYLDSVHTAIDNIQDEEKDYLLIFWVLSRICDEESVYLLDIVLNYWNNLSEDQDEYQRSPKSSFTMYTLDFKFRNYLPTDSTINYLLDYADKSDLKNYILYLLRLVDHPDVLEAQVRKLADWGRKGAHTWGLIADDVSRAFEEGKQLSKLSKDRLKEIFIKTTEDSFVRKYALRIWISSPNGSDLEALQSISNEDDIYDEVLMAKAKCKDLSIIDQLIEKIKNNDSTYWWQATRYIWHEKFEQIFEDYILTVNDENYWMIDEIFEKISIKKAENLLEKYWDNINQYNIFIQLALLVATDKLCSLVDNSIQDRNLQEVFKYFSHHWGFKQKGRKGIHRYDQLQAIKPYIQYLDDFSKSELYEISLKNGWKDFAQEFIDPLGFVAQRFEMQSAPN</sequence>
<proteinExistence type="predicted"/>
<protein>
    <submittedName>
        <fullName evidence="1">Uncharacterized protein</fullName>
    </submittedName>
</protein>
<dbReference type="EMBL" id="APRS01000013">
    <property type="protein sequence ID" value="ENX08401.1"/>
    <property type="molecule type" value="Genomic_DNA"/>
</dbReference>
<dbReference type="InterPro" id="IPR027417">
    <property type="entry name" value="P-loop_NTPase"/>
</dbReference>
<evidence type="ECO:0000313" key="2">
    <source>
        <dbReference type="Proteomes" id="UP000013101"/>
    </source>
</evidence>